<dbReference type="RefSeq" id="WP_103983773.1">
    <property type="nucleotide sequence ID" value="NZ_FNVS01000013.1"/>
</dbReference>
<evidence type="ECO:0000313" key="1">
    <source>
        <dbReference type="EMBL" id="SEG04044.1"/>
    </source>
</evidence>
<dbReference type="AlphaFoldDB" id="A0A8G2BXF2"/>
<evidence type="ECO:0000313" key="2">
    <source>
        <dbReference type="Proteomes" id="UP000236725"/>
    </source>
</evidence>
<dbReference type="Proteomes" id="UP000236725">
    <property type="component" value="Unassembled WGS sequence"/>
</dbReference>
<accession>A0A8G2BXF2</accession>
<dbReference type="EMBL" id="FNVS01000013">
    <property type="protein sequence ID" value="SEG04044.1"/>
    <property type="molecule type" value="Genomic_DNA"/>
</dbReference>
<protein>
    <submittedName>
        <fullName evidence="1">Uncharacterized protein</fullName>
    </submittedName>
</protein>
<sequence length="144" mass="15937">MNLSTVSNQLPTNGTFRFRRWSRKGYAVFFSLGRAVTIGQLSASVSDRFLAKNTSQHSVADLFENGCQGKDDSISIQNEWVAEEITGLPQAIANCLLSTEILLANVALTVCNKQNNIHYSNITEGSRHNAGFLPFFYAYNPTNI</sequence>
<reference evidence="1 2" key="1">
    <citation type="submission" date="2016-10" db="EMBL/GenBank/DDBJ databases">
        <authorList>
            <person name="Varghese N."/>
            <person name="Submissions S."/>
        </authorList>
    </citation>
    <scope>NUCLEOTIDE SEQUENCE [LARGE SCALE GENOMIC DNA]</scope>
    <source>
        <strain evidence="1 2">DSM 29073</strain>
    </source>
</reference>
<gene>
    <name evidence="1" type="ORF">SAMN05444001_11311</name>
</gene>
<proteinExistence type="predicted"/>
<comment type="caution">
    <text evidence="1">The sequence shown here is derived from an EMBL/GenBank/DDBJ whole genome shotgun (WGS) entry which is preliminary data.</text>
</comment>
<name>A0A8G2BXF2_9BACT</name>
<organism evidence="1 2">
    <name type="scientific">Parabacteroides chinchillae</name>
    <dbReference type="NCBI Taxonomy" id="871327"/>
    <lineage>
        <taxon>Bacteria</taxon>
        <taxon>Pseudomonadati</taxon>
        <taxon>Bacteroidota</taxon>
        <taxon>Bacteroidia</taxon>
        <taxon>Bacteroidales</taxon>
        <taxon>Tannerellaceae</taxon>
        <taxon>Parabacteroides</taxon>
    </lineage>
</organism>
<keyword evidence="2" id="KW-1185">Reference proteome</keyword>